<protein>
    <submittedName>
        <fullName evidence="1">Uncharacterized protein</fullName>
    </submittedName>
</protein>
<reference evidence="1 2" key="1">
    <citation type="journal article" date="2016" name="Sci. Rep.">
        <title>Draft genome sequencing and secretome analysis of fungal phytopathogen Ascochyta rabiei provides insight into the necrotrophic effector repertoire.</title>
        <authorList>
            <person name="Verma S."/>
            <person name="Gazara R.K."/>
            <person name="Nizam S."/>
            <person name="Parween S."/>
            <person name="Chattopadhyay D."/>
            <person name="Verma P.K."/>
        </authorList>
    </citation>
    <scope>NUCLEOTIDE SEQUENCE [LARGE SCALE GENOMIC DNA]</scope>
    <source>
        <strain evidence="1 2">ArDII</strain>
    </source>
</reference>
<dbReference type="EMBL" id="JYNV01000278">
    <property type="protein sequence ID" value="KZM20534.1"/>
    <property type="molecule type" value="Genomic_DNA"/>
</dbReference>
<gene>
    <name evidence="1" type="ORF">ST47_g8333</name>
</gene>
<sequence length="82" mass="8921">MKLASESAIRLGLIGSLPYLDADTQQSFFDLEFLCFFRGSVSAPGIGTGTAARSLPARRPRNMVDSSSLMLEFSALVDAEYR</sequence>
<organism evidence="1 2">
    <name type="scientific">Didymella rabiei</name>
    <name type="common">Chickpea ascochyta blight fungus</name>
    <name type="synonym">Mycosphaerella rabiei</name>
    <dbReference type="NCBI Taxonomy" id="5454"/>
    <lineage>
        <taxon>Eukaryota</taxon>
        <taxon>Fungi</taxon>
        <taxon>Dikarya</taxon>
        <taxon>Ascomycota</taxon>
        <taxon>Pezizomycotina</taxon>
        <taxon>Dothideomycetes</taxon>
        <taxon>Pleosporomycetidae</taxon>
        <taxon>Pleosporales</taxon>
        <taxon>Pleosporineae</taxon>
        <taxon>Didymellaceae</taxon>
        <taxon>Ascochyta</taxon>
    </lineage>
</organism>
<dbReference type="Proteomes" id="UP000076837">
    <property type="component" value="Unassembled WGS sequence"/>
</dbReference>
<accession>A0A162ZCK7</accession>
<name>A0A162ZCK7_DIDRA</name>
<dbReference type="AlphaFoldDB" id="A0A162ZCK7"/>
<proteinExistence type="predicted"/>
<comment type="caution">
    <text evidence="1">The sequence shown here is derived from an EMBL/GenBank/DDBJ whole genome shotgun (WGS) entry which is preliminary data.</text>
</comment>
<evidence type="ECO:0000313" key="1">
    <source>
        <dbReference type="EMBL" id="KZM20534.1"/>
    </source>
</evidence>
<evidence type="ECO:0000313" key="2">
    <source>
        <dbReference type="Proteomes" id="UP000076837"/>
    </source>
</evidence>
<keyword evidence="2" id="KW-1185">Reference proteome</keyword>